<dbReference type="SMART" id="SM00267">
    <property type="entry name" value="GGDEF"/>
    <property type="match status" value="1"/>
</dbReference>
<dbReference type="NCBIfam" id="TIGR00254">
    <property type="entry name" value="GGDEF"/>
    <property type="match status" value="1"/>
</dbReference>
<dbReference type="InterPro" id="IPR029787">
    <property type="entry name" value="Nucleotide_cyclase"/>
</dbReference>
<feature type="domain" description="GGDEF" evidence="2">
    <location>
        <begin position="183"/>
        <end position="315"/>
    </location>
</feature>
<dbReference type="AlphaFoldDB" id="A0A0A0BRY8"/>
<dbReference type="InterPro" id="IPR000160">
    <property type="entry name" value="GGDEF_dom"/>
</dbReference>
<dbReference type="RefSeq" id="WP_052105472.1">
    <property type="nucleotide sequence ID" value="NZ_AXCZ01000144.1"/>
</dbReference>
<dbReference type="Pfam" id="PF00990">
    <property type="entry name" value="GGDEF"/>
    <property type="match status" value="1"/>
</dbReference>
<reference evidence="3 4" key="1">
    <citation type="submission" date="2013-08" db="EMBL/GenBank/DDBJ databases">
        <title>Genome sequencing of Cellulomonas bogoriensis 69B4.</title>
        <authorList>
            <person name="Chen F."/>
            <person name="Li Y."/>
            <person name="Wang G."/>
        </authorList>
    </citation>
    <scope>NUCLEOTIDE SEQUENCE [LARGE SCALE GENOMIC DNA]</scope>
    <source>
        <strain evidence="3 4">69B4</strain>
    </source>
</reference>
<dbReference type="InterPro" id="IPR043128">
    <property type="entry name" value="Rev_trsase/Diguanyl_cyclase"/>
</dbReference>
<dbReference type="InterPro" id="IPR052155">
    <property type="entry name" value="Biofilm_reg_signaling"/>
</dbReference>
<gene>
    <name evidence="3" type="ORF">N869_04875</name>
</gene>
<sequence>MPHTSPGGPGRDAPTALEALSEVASALLQDPGRATDLSWLEGKGVRAATLALWDEGPQDRLRVVGTYGPTEVVRRQVTTTDGPGFAPVGLDVGPDDVCHVVPVGEADHPRGVLTVVPGSTSAVPAALCRGWAALIATALDRTDLAERLCHGALHDPVTGLPNRRLFVDRLEVAVEQLTRRHAAGFAVVFLEVDGLTLVNDSLGHAAGDMLLREIAARLRSELRTSDTAARFGGAEFAVLLSDPVPEEVLVITERMQQRIAAPVRLGDQEVAVTANAGITTSELVYTRAEDVLRDAATAMHHATRSDEGTASVFDHAMHARAAGRLRTRGELRTALAHGQFVVHYQPIVALDGSGLSHFEALVRWDHPERGLVGPGEFLGPMEENSTIVQLGQWVIDEVCRQVAAWRQGYTGGVTVSVNVSHLEFWSPTLVSTVAEALERHDVPPECLVLEITETVIMADARPATAVMQQLRDLGVRLHIDDFGTGHSSLTALRTLPVDALKIDGSFIRELTLTARTHDLVEIILYMGRVLGLEVIAECVETTDQAQRLEVLGCANAQGWLYARALPGPAAGTLLGTSLARIAAEPLAST</sequence>
<feature type="domain" description="EAL" evidence="1">
    <location>
        <begin position="324"/>
        <end position="578"/>
    </location>
</feature>
<dbReference type="InterPro" id="IPR001633">
    <property type="entry name" value="EAL_dom"/>
</dbReference>
<keyword evidence="4" id="KW-1185">Reference proteome</keyword>
<dbReference type="Gene3D" id="3.20.20.450">
    <property type="entry name" value="EAL domain"/>
    <property type="match status" value="1"/>
</dbReference>
<evidence type="ECO:0000259" key="1">
    <source>
        <dbReference type="PROSITE" id="PS50883"/>
    </source>
</evidence>
<dbReference type="Proteomes" id="UP000054314">
    <property type="component" value="Unassembled WGS sequence"/>
</dbReference>
<dbReference type="SUPFAM" id="SSF141868">
    <property type="entry name" value="EAL domain-like"/>
    <property type="match status" value="1"/>
</dbReference>
<dbReference type="PANTHER" id="PTHR44757:SF2">
    <property type="entry name" value="BIOFILM ARCHITECTURE MAINTENANCE PROTEIN MBAA"/>
    <property type="match status" value="1"/>
</dbReference>
<accession>A0A0A0BRY8</accession>
<dbReference type="SMART" id="SM00052">
    <property type="entry name" value="EAL"/>
    <property type="match status" value="1"/>
</dbReference>
<dbReference type="PROSITE" id="PS50883">
    <property type="entry name" value="EAL"/>
    <property type="match status" value="1"/>
</dbReference>
<proteinExistence type="predicted"/>
<dbReference type="InterPro" id="IPR035919">
    <property type="entry name" value="EAL_sf"/>
</dbReference>
<dbReference type="Gene3D" id="3.30.70.270">
    <property type="match status" value="1"/>
</dbReference>
<dbReference type="EMBL" id="AXCZ01000144">
    <property type="protein sequence ID" value="KGM10427.1"/>
    <property type="molecule type" value="Genomic_DNA"/>
</dbReference>
<protein>
    <submittedName>
        <fullName evidence="3">Diguanylate cyclase</fullName>
    </submittedName>
</protein>
<evidence type="ECO:0000313" key="3">
    <source>
        <dbReference type="EMBL" id="KGM10427.1"/>
    </source>
</evidence>
<name>A0A0A0BRY8_9CELL</name>
<dbReference type="Pfam" id="PF00563">
    <property type="entry name" value="EAL"/>
    <property type="match status" value="1"/>
</dbReference>
<dbReference type="CDD" id="cd01948">
    <property type="entry name" value="EAL"/>
    <property type="match status" value="1"/>
</dbReference>
<evidence type="ECO:0000259" key="2">
    <source>
        <dbReference type="PROSITE" id="PS50887"/>
    </source>
</evidence>
<comment type="caution">
    <text evidence="3">The sequence shown here is derived from an EMBL/GenBank/DDBJ whole genome shotgun (WGS) entry which is preliminary data.</text>
</comment>
<dbReference type="PROSITE" id="PS50887">
    <property type="entry name" value="GGDEF"/>
    <property type="match status" value="1"/>
</dbReference>
<dbReference type="PANTHER" id="PTHR44757">
    <property type="entry name" value="DIGUANYLATE CYCLASE DGCP"/>
    <property type="match status" value="1"/>
</dbReference>
<organism evidence="3 4">
    <name type="scientific">Cellulomonas bogoriensis 69B4 = DSM 16987</name>
    <dbReference type="NCBI Taxonomy" id="1386082"/>
    <lineage>
        <taxon>Bacteria</taxon>
        <taxon>Bacillati</taxon>
        <taxon>Actinomycetota</taxon>
        <taxon>Actinomycetes</taxon>
        <taxon>Micrococcales</taxon>
        <taxon>Cellulomonadaceae</taxon>
        <taxon>Cellulomonas</taxon>
    </lineage>
</organism>
<evidence type="ECO:0000313" key="4">
    <source>
        <dbReference type="Proteomes" id="UP000054314"/>
    </source>
</evidence>
<dbReference type="SUPFAM" id="SSF55073">
    <property type="entry name" value="Nucleotide cyclase"/>
    <property type="match status" value="1"/>
</dbReference>
<dbReference type="CDD" id="cd01949">
    <property type="entry name" value="GGDEF"/>
    <property type="match status" value="1"/>
</dbReference>